<evidence type="ECO:0000313" key="11">
    <source>
        <dbReference type="EMBL" id="MDT0558836.1"/>
    </source>
</evidence>
<feature type="domain" description="Guanylate cyclase" evidence="10">
    <location>
        <begin position="437"/>
        <end position="567"/>
    </location>
</feature>
<comment type="similarity">
    <text evidence="8">Belongs to the adenylyl cyclase class-4/guanylyl cyclase family.</text>
</comment>
<evidence type="ECO:0000313" key="12">
    <source>
        <dbReference type="Proteomes" id="UP001259492"/>
    </source>
</evidence>
<feature type="repeat" description="TPR" evidence="7">
    <location>
        <begin position="216"/>
        <end position="249"/>
    </location>
</feature>
<comment type="subcellular location">
    <subcellularLocation>
        <location evidence="1">Membrane</location>
    </subcellularLocation>
</comment>
<dbReference type="SMART" id="SM00044">
    <property type="entry name" value="CYCc"/>
    <property type="match status" value="1"/>
</dbReference>
<dbReference type="InterPro" id="IPR001054">
    <property type="entry name" value="A/G_cyclase"/>
</dbReference>
<keyword evidence="7" id="KW-0802">TPR repeat</keyword>
<sequence>MLLRQNIHSIISKKAILLGFFWFSILSLTAQNQIKSDSLELIYNEGNFDDSEELNLLKQLADNETNADKKLNFSSELIIAAKSKDSGSYEYSGYLQKGNAYQMKGDLTKALENYIEAAKTADNYALEDEKGVINISIADVYSEMEDNTTAMLYYRKALNEMGEHLENADDSLNLASLQLNLGDEYINQKKLDSALYLSQESQKIFGAKPEWEPYEAYSLGNIGLIYAELEDLENAESNLNKAIEVMTEYGDYQPICVYLNAMSDVFENKGNKAKSVEYAKKSLDIAKQFGLKDEIGEANFRLYDIYKRRRNFKDALEFYETYHTYNDSVRNISDVQKSAKELKDFEVGLKQKELELIDEKRKTQKIILYAVIAVLLLIAFLARSLFKSNKYIKKTNEVIAHEKERSEKLLLNILPEETAHELKEKGKVEAKKFDDVTILFTDFKGFTSQSEKLSPEDVVKSIDHYFAEFDAITEKYGLEKIKTIGDAYMCAGSLPHPLEDHAAKVCQAGLEMAEFVKKTKRSINHKLAKFDIRIGVNTGAVVAGVVGTKKFQYDIWGDAVNTAARMESSSEIGRVNISQSTKKALEKYDVFEFTERGALEAKGKGKIDMFFVDYVG</sequence>
<evidence type="ECO:0000256" key="6">
    <source>
        <dbReference type="ARBA" id="ARBA00023239"/>
    </source>
</evidence>
<gene>
    <name evidence="11" type="ORF">RM697_09260</name>
</gene>
<evidence type="ECO:0000256" key="1">
    <source>
        <dbReference type="ARBA" id="ARBA00004370"/>
    </source>
</evidence>
<keyword evidence="6 8" id="KW-0456">Lyase</keyword>
<dbReference type="PANTHER" id="PTHR11920">
    <property type="entry name" value="GUANYLYL CYCLASE"/>
    <property type="match status" value="1"/>
</dbReference>
<accession>A0ABU2YLQ0</accession>
<dbReference type="Proteomes" id="UP001259492">
    <property type="component" value="Unassembled WGS sequence"/>
</dbReference>
<evidence type="ECO:0000256" key="3">
    <source>
        <dbReference type="ARBA" id="ARBA00022741"/>
    </source>
</evidence>
<dbReference type="SUPFAM" id="SSF55073">
    <property type="entry name" value="Nucleotide cyclase"/>
    <property type="match status" value="1"/>
</dbReference>
<dbReference type="CDD" id="cd07302">
    <property type="entry name" value="CHD"/>
    <property type="match status" value="1"/>
</dbReference>
<feature type="transmembrane region" description="Helical" evidence="9">
    <location>
        <begin position="366"/>
        <end position="386"/>
    </location>
</feature>
<keyword evidence="2 9" id="KW-0812">Transmembrane</keyword>
<dbReference type="EMBL" id="JAVRIA010000004">
    <property type="protein sequence ID" value="MDT0558836.1"/>
    <property type="molecule type" value="Genomic_DNA"/>
</dbReference>
<dbReference type="SUPFAM" id="SSF81901">
    <property type="entry name" value="HCP-like"/>
    <property type="match status" value="1"/>
</dbReference>
<dbReference type="Pfam" id="PF00211">
    <property type="entry name" value="Guanylate_cyc"/>
    <property type="match status" value="1"/>
</dbReference>
<proteinExistence type="inferred from homology"/>
<evidence type="ECO:0000256" key="8">
    <source>
        <dbReference type="RuleBase" id="RU000405"/>
    </source>
</evidence>
<evidence type="ECO:0000256" key="5">
    <source>
        <dbReference type="ARBA" id="ARBA00023136"/>
    </source>
</evidence>
<keyword evidence="12" id="KW-1185">Reference proteome</keyword>
<evidence type="ECO:0000256" key="9">
    <source>
        <dbReference type="SAM" id="Phobius"/>
    </source>
</evidence>
<keyword evidence="3" id="KW-0547">Nucleotide-binding</keyword>
<evidence type="ECO:0000256" key="7">
    <source>
        <dbReference type="PROSITE-ProRule" id="PRU00339"/>
    </source>
</evidence>
<dbReference type="InterPro" id="IPR018297">
    <property type="entry name" value="A/G_cyclase_CS"/>
</dbReference>
<dbReference type="PANTHER" id="PTHR11920:SF335">
    <property type="entry name" value="GUANYLATE CYCLASE"/>
    <property type="match status" value="1"/>
</dbReference>
<dbReference type="InterPro" id="IPR050401">
    <property type="entry name" value="Cyclic_nucleotide_synthase"/>
</dbReference>
<dbReference type="PROSITE" id="PS00452">
    <property type="entry name" value="GUANYLATE_CYCLASE_1"/>
    <property type="match status" value="1"/>
</dbReference>
<evidence type="ECO:0000259" key="10">
    <source>
        <dbReference type="PROSITE" id="PS50125"/>
    </source>
</evidence>
<evidence type="ECO:0000256" key="2">
    <source>
        <dbReference type="ARBA" id="ARBA00022692"/>
    </source>
</evidence>
<keyword evidence="5 9" id="KW-0472">Membrane</keyword>
<dbReference type="InterPro" id="IPR029787">
    <property type="entry name" value="Nucleotide_cyclase"/>
</dbReference>
<dbReference type="Gene3D" id="3.30.70.1230">
    <property type="entry name" value="Nucleotide cyclase"/>
    <property type="match status" value="1"/>
</dbReference>
<dbReference type="InterPro" id="IPR011990">
    <property type="entry name" value="TPR-like_helical_dom_sf"/>
</dbReference>
<comment type="caution">
    <text evidence="11">The sequence shown here is derived from an EMBL/GenBank/DDBJ whole genome shotgun (WGS) entry which is preliminary data.</text>
</comment>
<dbReference type="Pfam" id="PF13424">
    <property type="entry name" value="TPR_12"/>
    <property type="match status" value="1"/>
</dbReference>
<dbReference type="PROSITE" id="PS50125">
    <property type="entry name" value="GUANYLATE_CYCLASE_2"/>
    <property type="match status" value="1"/>
</dbReference>
<dbReference type="PROSITE" id="PS50005">
    <property type="entry name" value="TPR"/>
    <property type="match status" value="1"/>
</dbReference>
<keyword evidence="4 9" id="KW-1133">Transmembrane helix</keyword>
<evidence type="ECO:0000256" key="4">
    <source>
        <dbReference type="ARBA" id="ARBA00022989"/>
    </source>
</evidence>
<name>A0ABU2YLQ0_9FLAO</name>
<dbReference type="Gene3D" id="1.25.40.10">
    <property type="entry name" value="Tetratricopeptide repeat domain"/>
    <property type="match status" value="2"/>
</dbReference>
<protein>
    <submittedName>
        <fullName evidence="11">Adenylate/guanylate cyclase domain-containing protein</fullName>
    </submittedName>
</protein>
<organism evidence="11 12">
    <name type="scientific">Microcosmobacter mediterraneus</name>
    <dbReference type="NCBI Taxonomy" id="3075607"/>
    <lineage>
        <taxon>Bacteria</taxon>
        <taxon>Pseudomonadati</taxon>
        <taxon>Bacteroidota</taxon>
        <taxon>Flavobacteriia</taxon>
        <taxon>Flavobacteriales</taxon>
        <taxon>Flavobacteriaceae</taxon>
        <taxon>Microcosmobacter</taxon>
    </lineage>
</organism>
<dbReference type="RefSeq" id="WP_311427601.1">
    <property type="nucleotide sequence ID" value="NZ_JAVRIA010000004.1"/>
</dbReference>
<dbReference type="InterPro" id="IPR019734">
    <property type="entry name" value="TPR_rpt"/>
</dbReference>
<dbReference type="SMART" id="SM00028">
    <property type="entry name" value="TPR"/>
    <property type="match status" value="6"/>
</dbReference>
<dbReference type="Pfam" id="PF13181">
    <property type="entry name" value="TPR_8"/>
    <property type="match status" value="1"/>
</dbReference>
<reference evidence="11 12" key="1">
    <citation type="submission" date="2023-09" db="EMBL/GenBank/DDBJ databases">
        <authorList>
            <person name="Rey-Velasco X."/>
        </authorList>
    </citation>
    <scope>NUCLEOTIDE SEQUENCE [LARGE SCALE GENOMIC DNA]</scope>
    <source>
        <strain evidence="11 12">W332</strain>
    </source>
</reference>